<dbReference type="InterPro" id="IPR038885">
    <property type="entry name" value="PLB1"/>
</dbReference>
<sequence>MRKRGRRTRGVLAMVAAAVLGVAGCDAVGGDSAAPPETARPSPKPTPLWDRSPSSVAAVGDSITRAFDACDVLSDCPEASWATGASPEVDSLAVRLLGKAGAARQSWNYAVTGARMADLPGQMDRAVRRKPQLVTVMVGANDACRATPSAMTPVSAFRADFEDSLRSLRRALPKAQVFVASVPNLKRLWSQGRTSPMGKQVWQLGICPSMLGDPDALDSAAVLRRDTVQKRVEDYNKVLREVCAEEKRCRYDGGAVYDYRFGTAQLSRWDYFHPSVNGQARLAEIAYRTVTAKKP</sequence>
<dbReference type="GO" id="GO:0004620">
    <property type="term" value="F:phospholipase activity"/>
    <property type="evidence" value="ECO:0007669"/>
    <property type="project" value="InterPro"/>
</dbReference>
<accession>A0A0M2H0H1</accession>
<protein>
    <submittedName>
        <fullName evidence="3">Lipoprotein</fullName>
    </submittedName>
</protein>
<feature type="region of interest" description="Disordered" evidence="1">
    <location>
        <begin position="30"/>
        <end position="54"/>
    </location>
</feature>
<dbReference type="Pfam" id="PF00657">
    <property type="entry name" value="Lipase_GDSL"/>
    <property type="match status" value="1"/>
</dbReference>
<feature type="signal peptide" evidence="2">
    <location>
        <begin position="1"/>
        <end position="27"/>
    </location>
</feature>
<dbReference type="AlphaFoldDB" id="A0A0M2H0H1"/>
<proteinExistence type="predicted"/>
<dbReference type="PATRIC" id="fig|284040.3.peg.165"/>
<dbReference type="STRING" id="284040.UK15_00805"/>
<dbReference type="PANTHER" id="PTHR21325">
    <property type="entry name" value="PHOSPHOLIPASE B, PLB1"/>
    <property type="match status" value="1"/>
</dbReference>
<keyword evidence="3" id="KW-0449">Lipoprotein</keyword>
<gene>
    <name evidence="3" type="ORF">UK15_00805</name>
</gene>
<dbReference type="PROSITE" id="PS51257">
    <property type="entry name" value="PROKAR_LIPOPROTEIN"/>
    <property type="match status" value="1"/>
</dbReference>
<dbReference type="PANTHER" id="PTHR21325:SF31">
    <property type="entry name" value="GH22081P-RELATED"/>
    <property type="match status" value="1"/>
</dbReference>
<evidence type="ECO:0000256" key="1">
    <source>
        <dbReference type="SAM" id="MobiDB-lite"/>
    </source>
</evidence>
<dbReference type="Gene3D" id="3.40.50.1110">
    <property type="entry name" value="SGNH hydrolase"/>
    <property type="match status" value="1"/>
</dbReference>
<feature type="chain" id="PRO_5038653120" evidence="2">
    <location>
        <begin position="28"/>
        <end position="295"/>
    </location>
</feature>
<reference evidence="4" key="1">
    <citation type="submission" date="2015-02" db="EMBL/GenBank/DDBJ databases">
        <authorList>
            <person name="Ju K.-S."/>
            <person name="Doroghazi J.R."/>
            <person name="Metcalf W."/>
        </authorList>
    </citation>
    <scope>NUCLEOTIDE SEQUENCE [LARGE SCALE GENOMIC DNA]</scope>
    <source>
        <strain evidence="4">NRRL B-16380</strain>
    </source>
</reference>
<organism evidence="3 4">
    <name type="scientific">Streptomyces variegatus</name>
    <dbReference type="NCBI Taxonomy" id="284040"/>
    <lineage>
        <taxon>Bacteria</taxon>
        <taxon>Bacillati</taxon>
        <taxon>Actinomycetota</taxon>
        <taxon>Actinomycetes</taxon>
        <taxon>Kitasatosporales</taxon>
        <taxon>Streptomycetaceae</taxon>
        <taxon>Streptomyces</taxon>
    </lineage>
</organism>
<keyword evidence="2" id="KW-0732">Signal</keyword>
<keyword evidence="4" id="KW-1185">Reference proteome</keyword>
<dbReference type="SUPFAM" id="SSF52266">
    <property type="entry name" value="SGNH hydrolase"/>
    <property type="match status" value="1"/>
</dbReference>
<evidence type="ECO:0000313" key="3">
    <source>
        <dbReference type="EMBL" id="KJK41405.1"/>
    </source>
</evidence>
<evidence type="ECO:0000256" key="2">
    <source>
        <dbReference type="SAM" id="SignalP"/>
    </source>
</evidence>
<dbReference type="RefSeq" id="WP_031131292.1">
    <property type="nucleotide sequence ID" value="NZ_JYJH01000001.1"/>
</dbReference>
<evidence type="ECO:0000313" key="4">
    <source>
        <dbReference type="Proteomes" id="UP000034786"/>
    </source>
</evidence>
<dbReference type="CDD" id="cd01832">
    <property type="entry name" value="SGNH_hydrolase_like_1"/>
    <property type="match status" value="1"/>
</dbReference>
<name>A0A0M2H0H1_9ACTN</name>
<comment type="caution">
    <text evidence="3">The sequence shown here is derived from an EMBL/GenBank/DDBJ whole genome shotgun (WGS) entry which is preliminary data.</text>
</comment>
<dbReference type="EMBL" id="JYJH01000001">
    <property type="protein sequence ID" value="KJK41405.1"/>
    <property type="molecule type" value="Genomic_DNA"/>
</dbReference>
<dbReference type="Proteomes" id="UP000034786">
    <property type="component" value="Unassembled WGS sequence"/>
</dbReference>
<dbReference type="InterPro" id="IPR001087">
    <property type="entry name" value="GDSL"/>
</dbReference>
<dbReference type="InterPro" id="IPR036514">
    <property type="entry name" value="SGNH_hydro_sf"/>
</dbReference>